<dbReference type="PANTHER" id="PTHR12835:SF5">
    <property type="entry name" value="BIOTIN--PROTEIN LIGASE"/>
    <property type="match status" value="1"/>
</dbReference>
<dbReference type="Pfam" id="PF03099">
    <property type="entry name" value="BPL_LplA_LipB"/>
    <property type="match status" value="1"/>
</dbReference>
<evidence type="ECO:0000259" key="4">
    <source>
        <dbReference type="PROSITE" id="PS51733"/>
    </source>
</evidence>
<evidence type="ECO:0000256" key="1">
    <source>
        <dbReference type="ARBA" id="ARBA00022598"/>
    </source>
</evidence>
<dbReference type="SUPFAM" id="SSF55681">
    <property type="entry name" value="Class II aaRS and biotin synthetases"/>
    <property type="match status" value="1"/>
</dbReference>
<protein>
    <recommendedName>
        <fullName evidence="3">biotin--[biotin carboxyl-carrier protein] ligase</fullName>
        <ecNumber evidence="3">6.3.4.15</ecNumber>
    </recommendedName>
</protein>
<evidence type="ECO:0000256" key="3">
    <source>
        <dbReference type="ARBA" id="ARBA00024227"/>
    </source>
</evidence>
<reference evidence="5 6" key="1">
    <citation type="submission" date="2017-09" db="EMBL/GenBank/DDBJ databases">
        <title>Bacterial strain isolated from the female urinary microbiota.</title>
        <authorList>
            <person name="Thomas-White K."/>
            <person name="Kumar N."/>
            <person name="Forster S."/>
            <person name="Putonti C."/>
            <person name="Lawley T."/>
            <person name="Wolfe A.J."/>
        </authorList>
    </citation>
    <scope>NUCLEOTIDE SEQUENCE [LARGE SCALE GENOMIC DNA]</scope>
    <source>
        <strain evidence="5 6">UMB1301</strain>
    </source>
</reference>
<dbReference type="InterPro" id="IPR045864">
    <property type="entry name" value="aa-tRNA-synth_II/BPL/LPL"/>
</dbReference>
<evidence type="ECO:0000313" key="6">
    <source>
        <dbReference type="Proteomes" id="UP000235598"/>
    </source>
</evidence>
<organism evidence="5 6">
    <name type="scientific">Brevibacterium paucivorans</name>
    <dbReference type="NCBI Taxonomy" id="170994"/>
    <lineage>
        <taxon>Bacteria</taxon>
        <taxon>Bacillati</taxon>
        <taxon>Actinomycetota</taxon>
        <taxon>Actinomycetes</taxon>
        <taxon>Micrococcales</taxon>
        <taxon>Brevibacteriaceae</taxon>
        <taxon>Brevibacterium</taxon>
    </lineage>
</organism>
<dbReference type="EC" id="6.3.4.15" evidence="3"/>
<dbReference type="GO" id="GO:0004077">
    <property type="term" value="F:biotin--[biotin carboxyl-carrier protein] ligase activity"/>
    <property type="evidence" value="ECO:0007669"/>
    <property type="project" value="UniProtKB-EC"/>
</dbReference>
<keyword evidence="1 5" id="KW-0436">Ligase</keyword>
<dbReference type="InterPro" id="IPR003142">
    <property type="entry name" value="BPL_C"/>
</dbReference>
<comment type="caution">
    <text evidence="5">The sequence shown here is derived from an EMBL/GenBank/DDBJ whole genome shotgun (WGS) entry which is preliminary data.</text>
</comment>
<sequence length="261" mass="28010">MSSHHFSLAFERAAHASGFEPAHVVWPESVGSTNDELVSELMRDPHAWPDFSIYGTEFQSAGKGRMDRQWTVQPGEALTFSTVYRVKPSDNLGWVPLLTGWSVAQAIRDLGVNATVKWPNDVLIDGKKVCGVLCRYVGEVGAVVIGTGINVHMSDVPVDTATSIHHYNDVDRAELLARIMVHLQSALTQAFAGDQPAHTQAVAQACSLISTVGQHVRVTLPGDTTLEGQAVGISPSADLRVRTDSGVVDVSAGDVIHVRPA</sequence>
<dbReference type="GO" id="GO:0005737">
    <property type="term" value="C:cytoplasm"/>
    <property type="evidence" value="ECO:0007669"/>
    <property type="project" value="TreeGrafter"/>
</dbReference>
<dbReference type="EMBL" id="PNHK01000001">
    <property type="protein sequence ID" value="PMD05897.1"/>
    <property type="molecule type" value="Genomic_DNA"/>
</dbReference>
<dbReference type="PROSITE" id="PS51733">
    <property type="entry name" value="BPL_LPL_CATALYTIC"/>
    <property type="match status" value="1"/>
</dbReference>
<keyword evidence="2" id="KW-0092">Biotin</keyword>
<proteinExistence type="predicted"/>
<dbReference type="Pfam" id="PF02237">
    <property type="entry name" value="BPL_C"/>
    <property type="match status" value="1"/>
</dbReference>
<dbReference type="Gene3D" id="3.30.930.10">
    <property type="entry name" value="Bira Bifunctional Protein, Domain 2"/>
    <property type="match status" value="1"/>
</dbReference>
<evidence type="ECO:0000256" key="2">
    <source>
        <dbReference type="ARBA" id="ARBA00023267"/>
    </source>
</evidence>
<feature type="domain" description="BPL/LPL catalytic" evidence="4">
    <location>
        <begin position="10"/>
        <end position="191"/>
    </location>
</feature>
<accession>A0A2N6VP70</accession>
<dbReference type="PANTHER" id="PTHR12835">
    <property type="entry name" value="BIOTIN PROTEIN LIGASE"/>
    <property type="match status" value="1"/>
</dbReference>
<dbReference type="AlphaFoldDB" id="A0A2N6VP70"/>
<dbReference type="InterPro" id="IPR004408">
    <property type="entry name" value="Biotin_CoA_COase_ligase"/>
</dbReference>
<dbReference type="OrthoDB" id="9807064at2"/>
<name>A0A2N6VP70_9MICO</name>
<dbReference type="CDD" id="cd16442">
    <property type="entry name" value="BPL"/>
    <property type="match status" value="1"/>
</dbReference>
<gene>
    <name evidence="5" type="ORF">CJ199_00325</name>
</gene>
<dbReference type="NCBIfam" id="TIGR00121">
    <property type="entry name" value="birA_ligase"/>
    <property type="match status" value="1"/>
</dbReference>
<dbReference type="Proteomes" id="UP000235598">
    <property type="component" value="Unassembled WGS sequence"/>
</dbReference>
<evidence type="ECO:0000313" key="5">
    <source>
        <dbReference type="EMBL" id="PMD05897.1"/>
    </source>
</evidence>
<dbReference type="RefSeq" id="WP_102237556.1">
    <property type="nucleotide sequence ID" value="NZ_PNHK01000001.1"/>
</dbReference>
<dbReference type="InterPro" id="IPR004143">
    <property type="entry name" value="BPL_LPL_catalytic"/>
</dbReference>
<dbReference type="Gene3D" id="2.30.30.100">
    <property type="match status" value="1"/>
</dbReference>